<evidence type="ECO:0000313" key="14">
    <source>
        <dbReference type="Proteomes" id="UP001363151"/>
    </source>
</evidence>
<keyword evidence="7" id="KW-0969">Cilium</keyword>
<dbReference type="PANTHER" id="PTHR14605:SF1">
    <property type="entry name" value="TRANSMEMBRANE PROTEIN 231"/>
    <property type="match status" value="1"/>
</dbReference>
<evidence type="ECO:0000256" key="6">
    <source>
        <dbReference type="ARBA" id="ARBA00022989"/>
    </source>
</evidence>
<evidence type="ECO:0000256" key="12">
    <source>
        <dbReference type="SAM" id="Phobius"/>
    </source>
</evidence>
<keyword evidence="4" id="KW-1003">Cell membrane</keyword>
<feature type="transmembrane region" description="Helical" evidence="12">
    <location>
        <begin position="21"/>
        <end position="41"/>
    </location>
</feature>
<gene>
    <name evidence="13" type="primary">TMEM231</name>
    <name evidence="13" type="ORF">SO694_00059010</name>
</gene>
<evidence type="ECO:0000256" key="7">
    <source>
        <dbReference type="ARBA" id="ARBA00023069"/>
    </source>
</evidence>
<dbReference type="Pfam" id="PF10149">
    <property type="entry name" value="TM231"/>
    <property type="match status" value="1"/>
</dbReference>
<evidence type="ECO:0000256" key="9">
    <source>
        <dbReference type="ARBA" id="ARBA00023180"/>
    </source>
</evidence>
<dbReference type="Proteomes" id="UP001363151">
    <property type="component" value="Unassembled WGS sequence"/>
</dbReference>
<keyword evidence="14" id="KW-1185">Reference proteome</keyword>
<name>A0ABR1FYS6_AURAN</name>
<accession>A0ABR1FYS6</accession>
<evidence type="ECO:0000256" key="10">
    <source>
        <dbReference type="ARBA" id="ARBA00023273"/>
    </source>
</evidence>
<keyword evidence="10" id="KW-0966">Cell projection</keyword>
<comment type="similarity">
    <text evidence="2">Belongs to the TMEM231 family.</text>
</comment>
<keyword evidence="5 12" id="KW-0812">Transmembrane</keyword>
<comment type="caution">
    <text evidence="13">The sequence shown here is derived from an EMBL/GenBank/DDBJ whole genome shotgun (WGS) entry which is preliminary data.</text>
</comment>
<evidence type="ECO:0000256" key="11">
    <source>
        <dbReference type="ARBA" id="ARBA00024803"/>
    </source>
</evidence>
<comment type="function">
    <text evidence="11">Transmembrane component of the tectonic-like complex, a complex localized at the transition zone of primary cilia and acting as a barrier that prevents diffusion of transmembrane proteins between the cilia and plasma membranes. Required for ciliogenesis and sonic hedgehog/SHH signaling.</text>
</comment>
<keyword evidence="9" id="KW-0325">Glycoprotein</keyword>
<evidence type="ECO:0000256" key="4">
    <source>
        <dbReference type="ARBA" id="ARBA00022475"/>
    </source>
</evidence>
<evidence type="ECO:0000256" key="3">
    <source>
        <dbReference type="ARBA" id="ARBA00015087"/>
    </source>
</evidence>
<evidence type="ECO:0000256" key="1">
    <source>
        <dbReference type="ARBA" id="ARBA00004272"/>
    </source>
</evidence>
<dbReference type="InterPro" id="IPR019306">
    <property type="entry name" value="TMEM231"/>
</dbReference>
<organism evidence="13 14">
    <name type="scientific">Aureococcus anophagefferens</name>
    <name type="common">Harmful bloom alga</name>
    <dbReference type="NCBI Taxonomy" id="44056"/>
    <lineage>
        <taxon>Eukaryota</taxon>
        <taxon>Sar</taxon>
        <taxon>Stramenopiles</taxon>
        <taxon>Ochrophyta</taxon>
        <taxon>Pelagophyceae</taxon>
        <taxon>Pelagomonadales</taxon>
        <taxon>Pelagomonadaceae</taxon>
        <taxon>Aureococcus</taxon>
    </lineage>
</organism>
<keyword evidence="8 12" id="KW-0472">Membrane</keyword>
<evidence type="ECO:0000256" key="2">
    <source>
        <dbReference type="ARBA" id="ARBA00009082"/>
    </source>
</evidence>
<proteinExistence type="inferred from homology"/>
<evidence type="ECO:0000313" key="13">
    <source>
        <dbReference type="EMBL" id="KAK7241344.1"/>
    </source>
</evidence>
<dbReference type="EMBL" id="JBBJCI010000202">
    <property type="protein sequence ID" value="KAK7241344.1"/>
    <property type="molecule type" value="Genomic_DNA"/>
</dbReference>
<keyword evidence="6 12" id="KW-1133">Transmembrane helix</keyword>
<reference evidence="13 14" key="1">
    <citation type="submission" date="2024-03" db="EMBL/GenBank/DDBJ databases">
        <title>Aureococcus anophagefferens CCMP1851 and Kratosvirus quantuckense: Draft genome of a second virus-susceptible host strain in the model system.</title>
        <authorList>
            <person name="Chase E."/>
            <person name="Truchon A.R."/>
            <person name="Schepens W."/>
            <person name="Wilhelm S.W."/>
        </authorList>
    </citation>
    <scope>NUCLEOTIDE SEQUENCE [LARGE SCALE GENOMIC DNA]</scope>
    <source>
        <strain evidence="13 14">CCMP1851</strain>
    </source>
</reference>
<comment type="subcellular location">
    <subcellularLocation>
        <location evidence="1">Cell projection</location>
        <location evidence="1">Cilium membrane</location>
        <topology evidence="1">Multi-pass membrane protein</topology>
    </subcellularLocation>
</comment>
<evidence type="ECO:0000256" key="8">
    <source>
        <dbReference type="ARBA" id="ARBA00023136"/>
    </source>
</evidence>
<protein>
    <recommendedName>
        <fullName evidence="3">Transmembrane protein 231</fullName>
    </recommendedName>
</protein>
<evidence type="ECO:0000256" key="5">
    <source>
        <dbReference type="ARBA" id="ARBA00022692"/>
    </source>
</evidence>
<sequence length="330" mass="38027">MVEVYHEPLARRYYASRFSCAYFFFLLVGLVAIVVPFFLAYTNVPSFWLKTNTYREQPKVAFQYKVLGNLQGVDADGRNFQIVFSSMADVENLYSGELRVPTLRSIELDLNRDGMADQFHLTALIPLRKGERVLHADLVTFYDVKLRRRARVHMDALAYSSGGGGGMAGKALYVDGDVGLRQRWPFRAKGGYYLPYTKYPLLDPTDHELTLEETLMPNIFYGYRNRNNTMDYHELYKVWSPAPPPIDGPFGVREEFNFTMVMRIPEMEILYTPTASEVLKDAWIKYLALFVVVKYLLEKLCAFVFYNQLVDTTMRVETAQHRSGVKATSL</sequence>
<dbReference type="PANTHER" id="PTHR14605">
    <property type="entry name" value="CHST5 PROTEIN"/>
    <property type="match status" value="1"/>
</dbReference>